<accession>A0A2Y9C1T0</accession>
<dbReference type="PROSITE" id="PS00095">
    <property type="entry name" value="C5_MTASE_2"/>
    <property type="match status" value="1"/>
</dbReference>
<dbReference type="PROSITE" id="PS51679">
    <property type="entry name" value="SAM_MT_C5"/>
    <property type="match status" value="1"/>
</dbReference>
<dbReference type="GO" id="GO:0032259">
    <property type="term" value="P:methylation"/>
    <property type="evidence" value="ECO:0007669"/>
    <property type="project" value="UniProtKB-KW"/>
</dbReference>
<evidence type="ECO:0000256" key="5">
    <source>
        <dbReference type="PROSITE-ProRule" id="PRU01016"/>
    </source>
</evidence>
<comment type="catalytic activity">
    <reaction evidence="7">
        <text>a 2'-deoxycytidine in DNA + S-adenosyl-L-methionine = a 5-methyl-2'-deoxycytidine in DNA + S-adenosyl-L-homocysteine + H(+)</text>
        <dbReference type="Rhea" id="RHEA:13681"/>
        <dbReference type="Rhea" id="RHEA-COMP:11369"/>
        <dbReference type="Rhea" id="RHEA-COMP:11370"/>
        <dbReference type="ChEBI" id="CHEBI:15378"/>
        <dbReference type="ChEBI" id="CHEBI:57856"/>
        <dbReference type="ChEBI" id="CHEBI:59789"/>
        <dbReference type="ChEBI" id="CHEBI:85452"/>
        <dbReference type="ChEBI" id="CHEBI:85454"/>
        <dbReference type="EC" id="2.1.1.37"/>
    </reaction>
</comment>
<evidence type="ECO:0000256" key="3">
    <source>
        <dbReference type="ARBA" id="ARBA00022691"/>
    </source>
</evidence>
<dbReference type="InterPro" id="IPR031303">
    <property type="entry name" value="C5_meth_CS"/>
</dbReference>
<evidence type="ECO:0000256" key="4">
    <source>
        <dbReference type="ARBA" id="ARBA00022747"/>
    </source>
</evidence>
<dbReference type="InterPro" id="IPR050390">
    <property type="entry name" value="C5-Methyltransferase"/>
</dbReference>
<keyword evidence="1 5" id="KW-0489">Methyltransferase</keyword>
<dbReference type="GO" id="GO:0003677">
    <property type="term" value="F:DNA binding"/>
    <property type="evidence" value="ECO:0007669"/>
    <property type="project" value="TreeGrafter"/>
</dbReference>
<dbReference type="RefSeq" id="WP_211310223.1">
    <property type="nucleotide sequence ID" value="NZ_QGDN01000001.1"/>
</dbReference>
<keyword evidence="3 5" id="KW-0949">S-adenosyl-L-methionine</keyword>
<evidence type="ECO:0000256" key="6">
    <source>
        <dbReference type="RuleBase" id="RU000416"/>
    </source>
</evidence>
<dbReference type="EMBL" id="UESZ01000001">
    <property type="protein sequence ID" value="SSA34873.1"/>
    <property type="molecule type" value="Genomic_DNA"/>
</dbReference>
<protein>
    <recommendedName>
        <fullName evidence="7">Cytosine-specific methyltransferase</fullName>
        <ecNumber evidence="7">2.1.1.37</ecNumber>
    </recommendedName>
</protein>
<dbReference type="PANTHER" id="PTHR10629:SF52">
    <property type="entry name" value="DNA (CYTOSINE-5)-METHYLTRANSFERASE 1"/>
    <property type="match status" value="1"/>
</dbReference>
<dbReference type="Pfam" id="PF00145">
    <property type="entry name" value="DNA_methylase"/>
    <property type="match status" value="2"/>
</dbReference>
<dbReference type="PROSITE" id="PS00094">
    <property type="entry name" value="C5_MTASE_1"/>
    <property type="match status" value="1"/>
</dbReference>
<sequence>MAQVPPDSGPSTEPITVLDLFAGCGGLTEGFHQFRPGAGGWPVFRSVGAVEWDRDAAASYAVNFGKASSRHAYFQPPQIFCRDIVGWRPSWLHDEVDVVVGGPPCQGFSGLNREGVGAERNKLWQEFIRVVVEVQPKVFVIENVDRFVRSPEFADLQARIGNGDLKNYELREPPHTTAGDSKRQRARLYLLNAADYGAMQVRHRAIVIGVRTDVDDLRPIRMRYPMPTHSKARVDNPAQPGGLRIAGPRPAWITVGALFGQTSQMMLSGTKLPANRRCRIVELQSDRRVPVDFEGPFRTSELHFTRNPEPISLARYEAIPPAGNRKDLRGRYVCRFEDGSHVILEKVGAWRDPDGGLDPLGVYRKVVGGKPVPDCIFHVHLEDGNGLLVRERTGRDKAQAFRVLAFQRGSGRRAVLEYLSTDSWDAHDAGAADVMGRMSPIAPSVTIRTEFFKPEKGRYLHPIANRPITHYEAAKIQGFPDDFLWCGSKTAIAKQIGNAVPVPLGVAIAQAIYEYLRPSRP</sequence>
<proteinExistence type="inferred from homology"/>
<comment type="similarity">
    <text evidence="5 6">Belongs to the class I-like SAM-binding methyltransferase superfamily. C5-methyltransferase family.</text>
</comment>
<name>A0A2Y9C1T0_9MICO</name>
<dbReference type="PRINTS" id="PR00105">
    <property type="entry name" value="C5METTRFRASE"/>
</dbReference>
<dbReference type="Gene3D" id="3.90.120.10">
    <property type="entry name" value="DNA Methylase, subunit A, domain 2"/>
    <property type="match status" value="1"/>
</dbReference>
<evidence type="ECO:0000313" key="9">
    <source>
        <dbReference type="Proteomes" id="UP000250028"/>
    </source>
</evidence>
<dbReference type="Proteomes" id="UP000250028">
    <property type="component" value="Unassembled WGS sequence"/>
</dbReference>
<dbReference type="SUPFAM" id="SSF53335">
    <property type="entry name" value="S-adenosyl-L-methionine-dependent methyltransferases"/>
    <property type="match status" value="1"/>
</dbReference>
<dbReference type="PANTHER" id="PTHR10629">
    <property type="entry name" value="CYTOSINE-SPECIFIC METHYLTRANSFERASE"/>
    <property type="match status" value="1"/>
</dbReference>
<evidence type="ECO:0000313" key="8">
    <source>
        <dbReference type="EMBL" id="SSA34873.1"/>
    </source>
</evidence>
<keyword evidence="9" id="KW-1185">Reference proteome</keyword>
<dbReference type="InterPro" id="IPR001525">
    <property type="entry name" value="C5_MeTfrase"/>
</dbReference>
<dbReference type="EC" id="2.1.1.37" evidence="7"/>
<dbReference type="InterPro" id="IPR018117">
    <property type="entry name" value="C5_DNA_meth_AS"/>
</dbReference>
<feature type="active site" evidence="5">
    <location>
        <position position="105"/>
    </location>
</feature>
<evidence type="ECO:0000256" key="2">
    <source>
        <dbReference type="ARBA" id="ARBA00022679"/>
    </source>
</evidence>
<keyword evidence="2 5" id="KW-0808">Transferase</keyword>
<dbReference type="NCBIfam" id="TIGR00675">
    <property type="entry name" value="dcm"/>
    <property type="match status" value="1"/>
</dbReference>
<dbReference type="Gene3D" id="3.40.50.150">
    <property type="entry name" value="Vaccinia Virus protein VP39"/>
    <property type="match status" value="1"/>
</dbReference>
<dbReference type="GO" id="GO:0044027">
    <property type="term" value="P:negative regulation of gene expression via chromosomal CpG island methylation"/>
    <property type="evidence" value="ECO:0007669"/>
    <property type="project" value="TreeGrafter"/>
</dbReference>
<dbReference type="InterPro" id="IPR029063">
    <property type="entry name" value="SAM-dependent_MTases_sf"/>
</dbReference>
<evidence type="ECO:0000256" key="1">
    <source>
        <dbReference type="ARBA" id="ARBA00022603"/>
    </source>
</evidence>
<organism evidence="8 9">
    <name type="scientific">Branchiibius hedensis</name>
    <dbReference type="NCBI Taxonomy" id="672460"/>
    <lineage>
        <taxon>Bacteria</taxon>
        <taxon>Bacillati</taxon>
        <taxon>Actinomycetota</taxon>
        <taxon>Actinomycetes</taxon>
        <taxon>Micrococcales</taxon>
        <taxon>Dermacoccaceae</taxon>
        <taxon>Branchiibius</taxon>
    </lineage>
</organism>
<dbReference type="GO" id="GO:0009307">
    <property type="term" value="P:DNA restriction-modification system"/>
    <property type="evidence" value="ECO:0007669"/>
    <property type="project" value="UniProtKB-KW"/>
</dbReference>
<keyword evidence="4" id="KW-0680">Restriction system</keyword>
<dbReference type="GO" id="GO:0003886">
    <property type="term" value="F:DNA (cytosine-5-)-methyltransferase activity"/>
    <property type="evidence" value="ECO:0007669"/>
    <property type="project" value="UniProtKB-EC"/>
</dbReference>
<evidence type="ECO:0000256" key="7">
    <source>
        <dbReference type="RuleBase" id="RU000417"/>
    </source>
</evidence>
<dbReference type="AlphaFoldDB" id="A0A2Y9C1T0"/>
<gene>
    <name evidence="8" type="ORF">SAMN04489750_2204</name>
</gene>
<reference evidence="9" key="1">
    <citation type="submission" date="2016-10" db="EMBL/GenBank/DDBJ databases">
        <authorList>
            <person name="Varghese N."/>
            <person name="Submissions S."/>
        </authorList>
    </citation>
    <scope>NUCLEOTIDE SEQUENCE [LARGE SCALE GENOMIC DNA]</scope>
    <source>
        <strain evidence="9">DSM 22951</strain>
    </source>
</reference>